<dbReference type="Gene3D" id="3.40.30.10">
    <property type="entry name" value="Glutaredoxin"/>
    <property type="match status" value="1"/>
</dbReference>
<evidence type="ECO:0000256" key="4">
    <source>
        <dbReference type="ARBA" id="ARBA00023284"/>
    </source>
</evidence>
<feature type="signal peptide" evidence="5">
    <location>
        <begin position="1"/>
        <end position="21"/>
    </location>
</feature>
<evidence type="ECO:0000256" key="3">
    <source>
        <dbReference type="ARBA" id="ARBA00023157"/>
    </source>
</evidence>
<keyword evidence="3" id="KW-1015">Disulfide bond</keyword>
<dbReference type="GO" id="GO:0017004">
    <property type="term" value="P:cytochrome complex assembly"/>
    <property type="evidence" value="ECO:0007669"/>
    <property type="project" value="UniProtKB-KW"/>
</dbReference>
<dbReference type="SUPFAM" id="SSF52833">
    <property type="entry name" value="Thioredoxin-like"/>
    <property type="match status" value="1"/>
</dbReference>
<dbReference type="EMBL" id="QDKG01000001">
    <property type="protein sequence ID" value="PVH26551.1"/>
    <property type="molecule type" value="Genomic_DNA"/>
</dbReference>
<evidence type="ECO:0000313" key="8">
    <source>
        <dbReference type="Proteomes" id="UP000245627"/>
    </source>
</evidence>
<dbReference type="InterPro" id="IPR025380">
    <property type="entry name" value="DUF4369"/>
</dbReference>
<evidence type="ECO:0000256" key="5">
    <source>
        <dbReference type="SAM" id="SignalP"/>
    </source>
</evidence>
<dbReference type="RefSeq" id="WP_116774412.1">
    <property type="nucleotide sequence ID" value="NZ_QDKG01000001.1"/>
</dbReference>
<organism evidence="7 8">
    <name type="scientific">Sphingobacterium corticibacter</name>
    <dbReference type="NCBI Taxonomy" id="2171749"/>
    <lineage>
        <taxon>Bacteria</taxon>
        <taxon>Pseudomonadati</taxon>
        <taxon>Bacteroidota</taxon>
        <taxon>Sphingobacteriia</taxon>
        <taxon>Sphingobacteriales</taxon>
        <taxon>Sphingobacteriaceae</taxon>
        <taxon>Sphingobacterium</taxon>
    </lineage>
</organism>
<dbReference type="PROSITE" id="PS51352">
    <property type="entry name" value="THIOREDOXIN_2"/>
    <property type="match status" value="1"/>
</dbReference>
<keyword evidence="4" id="KW-0676">Redox-active center</keyword>
<dbReference type="PANTHER" id="PTHR42852">
    <property type="entry name" value="THIOL:DISULFIDE INTERCHANGE PROTEIN DSBE"/>
    <property type="match status" value="1"/>
</dbReference>
<evidence type="ECO:0000256" key="2">
    <source>
        <dbReference type="ARBA" id="ARBA00022748"/>
    </source>
</evidence>
<dbReference type="Pfam" id="PF00578">
    <property type="entry name" value="AhpC-TSA"/>
    <property type="match status" value="1"/>
</dbReference>
<dbReference type="InterPro" id="IPR036249">
    <property type="entry name" value="Thioredoxin-like_sf"/>
</dbReference>
<sequence>MKIIKICYQLGIAALSFVALQACDSKENIAISGTIENPGNVKVVSFFEGERKLDSVFIADGNRFRFERGSTQPRLLTLVVGNNRYPIILEPGQPVKFETDLQQPEQYQLSGSELSETMKAFAPAKNRIEFVQDSLQKVFSKATIDKSSEQIQNLRSEMLQAFEPHMRLYIQQAVAFANEHPNLAGFYAMSTLEPETAEVELIAYGDQIKDQFADNRYVTEFKAEVDKLRALAIGQEAPYFEAYTPQNKLVKLTDFKGKYTLVDFWASWCMPCREENPNIVKQYAAFKDKGFEVLGVSLDDNPGSWMRAMEDDGLTWTNISDLKAWSSHLIIDYRIRAIPTSYLLDPSGKIIAKNLRGKALEDFLKKTLN</sequence>
<keyword evidence="2" id="KW-0201">Cytochrome c-type biogenesis</keyword>
<evidence type="ECO:0000313" key="7">
    <source>
        <dbReference type="EMBL" id="PVH26551.1"/>
    </source>
</evidence>
<dbReference type="PROSITE" id="PS51257">
    <property type="entry name" value="PROKAR_LIPOPROTEIN"/>
    <property type="match status" value="1"/>
</dbReference>
<dbReference type="InterPro" id="IPR013766">
    <property type="entry name" value="Thioredoxin_domain"/>
</dbReference>
<protein>
    <submittedName>
        <fullName evidence="7">Thiol:disulfide interchange protein</fullName>
    </submittedName>
</protein>
<dbReference type="InterPro" id="IPR000866">
    <property type="entry name" value="AhpC/TSA"/>
</dbReference>
<dbReference type="GO" id="GO:0030313">
    <property type="term" value="C:cell envelope"/>
    <property type="evidence" value="ECO:0007669"/>
    <property type="project" value="UniProtKB-SubCell"/>
</dbReference>
<dbReference type="GO" id="GO:0016209">
    <property type="term" value="F:antioxidant activity"/>
    <property type="evidence" value="ECO:0007669"/>
    <property type="project" value="InterPro"/>
</dbReference>
<comment type="caution">
    <text evidence="7">The sequence shown here is derived from an EMBL/GenBank/DDBJ whole genome shotgun (WGS) entry which is preliminary data.</text>
</comment>
<dbReference type="Proteomes" id="UP000245627">
    <property type="component" value="Unassembled WGS sequence"/>
</dbReference>
<dbReference type="GO" id="GO:0016491">
    <property type="term" value="F:oxidoreductase activity"/>
    <property type="evidence" value="ECO:0007669"/>
    <property type="project" value="InterPro"/>
</dbReference>
<dbReference type="Pfam" id="PF14289">
    <property type="entry name" value="DUF4369"/>
    <property type="match status" value="1"/>
</dbReference>
<feature type="chain" id="PRO_5015457782" evidence="5">
    <location>
        <begin position="22"/>
        <end position="369"/>
    </location>
</feature>
<evidence type="ECO:0000259" key="6">
    <source>
        <dbReference type="PROSITE" id="PS51352"/>
    </source>
</evidence>
<dbReference type="PANTHER" id="PTHR42852:SF6">
    <property type="entry name" value="THIOL:DISULFIDE INTERCHANGE PROTEIN DSBE"/>
    <property type="match status" value="1"/>
</dbReference>
<name>A0A2T8HM87_9SPHI</name>
<feature type="domain" description="Thioredoxin" evidence="6">
    <location>
        <begin position="231"/>
        <end position="369"/>
    </location>
</feature>
<proteinExistence type="predicted"/>
<gene>
    <name evidence="7" type="ORF">DC487_02755</name>
</gene>
<keyword evidence="5" id="KW-0732">Signal</keyword>
<comment type="subcellular location">
    <subcellularLocation>
        <location evidence="1">Cell envelope</location>
    </subcellularLocation>
</comment>
<dbReference type="InterPro" id="IPR050553">
    <property type="entry name" value="Thioredoxin_ResA/DsbE_sf"/>
</dbReference>
<accession>A0A2T8HM87</accession>
<keyword evidence="8" id="KW-1185">Reference proteome</keyword>
<dbReference type="CDD" id="cd02966">
    <property type="entry name" value="TlpA_like_family"/>
    <property type="match status" value="1"/>
</dbReference>
<evidence type="ECO:0000256" key="1">
    <source>
        <dbReference type="ARBA" id="ARBA00004196"/>
    </source>
</evidence>
<dbReference type="OrthoDB" id="750178at2"/>
<reference evidence="7 8" key="1">
    <citation type="submission" date="2018-04" db="EMBL/GenBank/DDBJ databases">
        <title>Sphingobacterium cortibacter sp. nov.</title>
        <authorList>
            <person name="Li Y."/>
        </authorList>
    </citation>
    <scope>NUCLEOTIDE SEQUENCE [LARGE SCALE GENOMIC DNA]</scope>
    <source>
        <strain evidence="7 8">2c-3</strain>
    </source>
</reference>
<dbReference type="AlphaFoldDB" id="A0A2T8HM87"/>